<feature type="compositionally biased region" description="Polar residues" evidence="3">
    <location>
        <begin position="159"/>
        <end position="168"/>
    </location>
</feature>
<dbReference type="PANTHER" id="PTHR46502">
    <property type="entry name" value="C2 DOMAIN-CONTAINING"/>
    <property type="match status" value="1"/>
</dbReference>
<dbReference type="OrthoDB" id="270970at2759"/>
<dbReference type="Pfam" id="PF00168">
    <property type="entry name" value="C2"/>
    <property type="match status" value="1"/>
</dbReference>
<dbReference type="EMBL" id="JAEUBG010000928">
    <property type="protein sequence ID" value="KAH3687210.1"/>
    <property type="molecule type" value="Genomic_DNA"/>
</dbReference>
<gene>
    <name evidence="5" type="ORF">WICPIJ_001805</name>
</gene>
<keyword evidence="1" id="KW-0479">Metal-binding</keyword>
<feature type="compositionally biased region" description="Basic and acidic residues" evidence="3">
    <location>
        <begin position="346"/>
        <end position="375"/>
    </location>
</feature>
<evidence type="ECO:0000256" key="2">
    <source>
        <dbReference type="ARBA" id="ARBA00022837"/>
    </source>
</evidence>
<organism evidence="5 6">
    <name type="scientific">Wickerhamomyces pijperi</name>
    <name type="common">Yeast</name>
    <name type="synonym">Pichia pijperi</name>
    <dbReference type="NCBI Taxonomy" id="599730"/>
    <lineage>
        <taxon>Eukaryota</taxon>
        <taxon>Fungi</taxon>
        <taxon>Dikarya</taxon>
        <taxon>Ascomycota</taxon>
        <taxon>Saccharomycotina</taxon>
        <taxon>Saccharomycetes</taxon>
        <taxon>Phaffomycetales</taxon>
        <taxon>Wickerhamomycetaceae</taxon>
        <taxon>Wickerhamomyces</taxon>
    </lineage>
</organism>
<dbReference type="PROSITE" id="PS50004">
    <property type="entry name" value="C2"/>
    <property type="match status" value="1"/>
</dbReference>
<dbReference type="Gene3D" id="2.60.40.150">
    <property type="entry name" value="C2 domain"/>
    <property type="match status" value="1"/>
</dbReference>
<dbReference type="Proteomes" id="UP000774326">
    <property type="component" value="Unassembled WGS sequence"/>
</dbReference>
<protein>
    <recommendedName>
        <fullName evidence="4">C2 domain-containing protein</fullName>
    </recommendedName>
</protein>
<feature type="domain" description="C2" evidence="4">
    <location>
        <begin position="1"/>
        <end position="116"/>
    </location>
</feature>
<evidence type="ECO:0000313" key="6">
    <source>
        <dbReference type="Proteomes" id="UP000774326"/>
    </source>
</evidence>
<keyword evidence="6" id="KW-1185">Reference proteome</keyword>
<feature type="compositionally biased region" description="Low complexity" evidence="3">
    <location>
        <begin position="488"/>
        <end position="502"/>
    </location>
</feature>
<dbReference type="InterPro" id="IPR035892">
    <property type="entry name" value="C2_domain_sf"/>
</dbReference>
<dbReference type="PANTHER" id="PTHR46502:SF2">
    <property type="entry name" value="16 KDA PHLOEM PROTEIN 2"/>
    <property type="match status" value="1"/>
</dbReference>
<dbReference type="SMART" id="SM00239">
    <property type="entry name" value="C2"/>
    <property type="match status" value="1"/>
</dbReference>
<feature type="compositionally biased region" description="Low complexity" evidence="3">
    <location>
        <begin position="280"/>
        <end position="324"/>
    </location>
</feature>
<name>A0A9P8QCM1_WICPI</name>
<dbReference type="SUPFAM" id="SSF49562">
    <property type="entry name" value="C2 domain (Calcium/lipid-binding domain, CaLB)"/>
    <property type="match status" value="1"/>
</dbReference>
<comment type="caution">
    <text evidence="5">The sequence shown here is derived from an EMBL/GenBank/DDBJ whole genome shotgun (WGS) entry which is preliminary data.</text>
</comment>
<reference evidence="5" key="2">
    <citation type="submission" date="2021-01" db="EMBL/GenBank/DDBJ databases">
        <authorList>
            <person name="Schikora-Tamarit M.A."/>
        </authorList>
    </citation>
    <scope>NUCLEOTIDE SEQUENCE</scope>
    <source>
        <strain evidence="5">CBS2887</strain>
    </source>
</reference>
<dbReference type="AlphaFoldDB" id="A0A9P8QCM1"/>
<feature type="region of interest" description="Disordered" evidence="3">
    <location>
        <begin position="149"/>
        <end position="190"/>
    </location>
</feature>
<dbReference type="InterPro" id="IPR000008">
    <property type="entry name" value="C2_dom"/>
</dbReference>
<feature type="region of interest" description="Disordered" evidence="3">
    <location>
        <begin position="274"/>
        <end position="330"/>
    </location>
</feature>
<feature type="compositionally biased region" description="Low complexity" evidence="3">
    <location>
        <begin position="432"/>
        <end position="442"/>
    </location>
</feature>
<feature type="region of interest" description="Disordered" evidence="3">
    <location>
        <begin position="531"/>
        <end position="588"/>
    </location>
</feature>
<dbReference type="GO" id="GO:0046872">
    <property type="term" value="F:metal ion binding"/>
    <property type="evidence" value="ECO:0007669"/>
    <property type="project" value="UniProtKB-KW"/>
</dbReference>
<proteinExistence type="predicted"/>
<sequence length="588" mass="65436">MSSTMPPHLASSTSGTLYIRVCRAKGLLNISKLTKQNPFLILRLSSQLQKTKTDYNGGQNPIWEQVLKFKLSNHSITSDNLEITIMHETKDTPRLIGDLEVDYSKVFYSDDKDETTGELYYDDWYPVTSLGQTYGELLLQITFRPTDSNLRRSNKLRGSGSSSASNGYPNFGQVRALPQTPQDQVKDQDELSEASFAIPAPLPRNPAPASAPLLPEEQDQMRHSVYSQQALPQFERSQGSYHSSSSHILPIPDHFNQSLDFDFDSHLNSIPDLPTPTNTNFNHSGSSSRLSHSQSHSQSYSQSNNFNNSTSSHHTTHSINTGHSRASTNTEPEDFDALLRAVQSDHPRREPDNEHHQTSQSKRDPVRDYLKRDNELPPPPLPPHTSQMMSPSRRRSPDRKPPPDPNSPAKKLSSSPVRLDLHSQLSPPPSSVPYSSDSFSNSLITGLGSRRRSPDRKPPPDPNSPAKKLSSSPVRLDLHSQLSPPPSSSSSVPYSSDSFSNSLITGLGDRMKGMNLNQDLSRHNIKDSHTVADSDENQFQQGFNAPLPSEVFGFGRGGNLPDLTPLKRDSLQQQQRSEGRRSPSRFRP</sequence>
<reference evidence="5" key="1">
    <citation type="journal article" date="2021" name="Open Biol.">
        <title>Shared evolutionary footprints suggest mitochondrial oxidative damage underlies multiple complex I losses in fungi.</title>
        <authorList>
            <person name="Schikora-Tamarit M.A."/>
            <person name="Marcet-Houben M."/>
            <person name="Nosek J."/>
            <person name="Gabaldon T."/>
        </authorList>
    </citation>
    <scope>NUCLEOTIDE SEQUENCE</scope>
    <source>
        <strain evidence="5">CBS2887</strain>
    </source>
</reference>
<feature type="region of interest" description="Disordered" evidence="3">
    <location>
        <begin position="346"/>
        <end position="510"/>
    </location>
</feature>
<keyword evidence="2" id="KW-0106">Calcium</keyword>
<accession>A0A9P8QCM1</accession>
<evidence type="ECO:0000313" key="5">
    <source>
        <dbReference type="EMBL" id="KAH3687210.1"/>
    </source>
</evidence>
<evidence type="ECO:0000256" key="3">
    <source>
        <dbReference type="SAM" id="MobiDB-lite"/>
    </source>
</evidence>
<evidence type="ECO:0000259" key="4">
    <source>
        <dbReference type="PROSITE" id="PS50004"/>
    </source>
</evidence>
<evidence type="ECO:0000256" key="1">
    <source>
        <dbReference type="ARBA" id="ARBA00022723"/>
    </source>
</evidence>